<evidence type="ECO:0000256" key="2">
    <source>
        <dbReference type="ARBA" id="ARBA00022553"/>
    </source>
</evidence>
<dbReference type="FunFam" id="1.10.8.270:FF:000004">
    <property type="entry name" value="TBC1 domain family, member 22B"/>
    <property type="match status" value="1"/>
</dbReference>
<dbReference type="Pfam" id="PF00566">
    <property type="entry name" value="RabGAP-TBC"/>
    <property type="match status" value="2"/>
</dbReference>
<feature type="compositionally biased region" description="Gly residues" evidence="3">
    <location>
        <begin position="131"/>
        <end position="158"/>
    </location>
</feature>
<dbReference type="InterPro" id="IPR000195">
    <property type="entry name" value="Rab-GAP-TBC_dom"/>
</dbReference>
<dbReference type="PROSITE" id="PS50086">
    <property type="entry name" value="TBC_RABGAP"/>
    <property type="match status" value="1"/>
</dbReference>
<feature type="compositionally biased region" description="Basic and acidic residues" evidence="3">
    <location>
        <begin position="104"/>
        <end position="113"/>
    </location>
</feature>
<keyword evidence="6" id="KW-1185">Reference proteome</keyword>
<protein>
    <recommendedName>
        <fullName evidence="4">Rab-GAP TBC domain-containing protein</fullName>
    </recommendedName>
</protein>
<dbReference type="FunFam" id="1.10.10.750:FF:000009">
    <property type="entry name" value="TBC1 domain family member 22A"/>
    <property type="match status" value="1"/>
</dbReference>
<dbReference type="AlphaFoldDB" id="D8LBR6"/>
<keyword evidence="1" id="KW-0343">GTPase activation</keyword>
<feature type="compositionally biased region" description="Pro residues" evidence="3">
    <location>
        <begin position="180"/>
        <end position="193"/>
    </location>
</feature>
<dbReference type="eggNOG" id="KOG1092">
    <property type="taxonomic scope" value="Eukaryota"/>
</dbReference>
<dbReference type="Gene3D" id="1.10.10.750">
    <property type="entry name" value="Ypt/Rab-GAP domain of gyp1p, domain 1"/>
    <property type="match status" value="1"/>
</dbReference>
<feature type="compositionally biased region" description="Polar residues" evidence="3">
    <location>
        <begin position="51"/>
        <end position="64"/>
    </location>
</feature>
<evidence type="ECO:0000313" key="6">
    <source>
        <dbReference type="Proteomes" id="UP000002630"/>
    </source>
</evidence>
<dbReference type="EMBL" id="FN647682">
    <property type="protein sequence ID" value="CBN76775.1"/>
    <property type="molecule type" value="Genomic_DNA"/>
</dbReference>
<dbReference type="InterPro" id="IPR035969">
    <property type="entry name" value="Rab-GAP_TBC_sf"/>
</dbReference>
<feature type="compositionally biased region" description="Pro residues" evidence="3">
    <location>
        <begin position="222"/>
        <end position="231"/>
    </location>
</feature>
<dbReference type="Gene3D" id="1.10.472.80">
    <property type="entry name" value="Ypt/Rab-GAP domain of gyp1p, domain 3"/>
    <property type="match status" value="1"/>
</dbReference>
<evidence type="ECO:0000256" key="3">
    <source>
        <dbReference type="SAM" id="MobiDB-lite"/>
    </source>
</evidence>
<evidence type="ECO:0000256" key="1">
    <source>
        <dbReference type="ARBA" id="ARBA00022468"/>
    </source>
</evidence>
<dbReference type="FunFam" id="1.10.472.80:FF:000001">
    <property type="entry name" value="TBC1 domain family member 22B"/>
    <property type="match status" value="1"/>
</dbReference>
<dbReference type="GO" id="GO:0005096">
    <property type="term" value="F:GTPase activator activity"/>
    <property type="evidence" value="ECO:0007669"/>
    <property type="project" value="UniProtKB-KW"/>
</dbReference>
<dbReference type="PANTHER" id="PTHR22957:SF26">
    <property type="entry name" value="LD44506P"/>
    <property type="match status" value="1"/>
</dbReference>
<feature type="compositionally biased region" description="Low complexity" evidence="3">
    <location>
        <begin position="159"/>
        <end position="179"/>
    </location>
</feature>
<gene>
    <name evidence="5" type="ORF">Esi_0000_0605</name>
</gene>
<dbReference type="FunCoup" id="D8LBR6">
    <property type="interactions" value="439"/>
</dbReference>
<feature type="compositionally biased region" description="Gly residues" evidence="3">
    <location>
        <begin position="87"/>
        <end position="100"/>
    </location>
</feature>
<evidence type="ECO:0000313" key="5">
    <source>
        <dbReference type="EMBL" id="CBN76775.1"/>
    </source>
</evidence>
<keyword evidence="2" id="KW-0597">Phosphoprotein</keyword>
<dbReference type="STRING" id="2880.D8LBR6"/>
<dbReference type="EMBL" id="FN649726">
    <property type="protein sequence ID" value="CBN76775.1"/>
    <property type="molecule type" value="Genomic_DNA"/>
</dbReference>
<feature type="compositionally biased region" description="Low complexity" evidence="3">
    <location>
        <begin position="204"/>
        <end position="221"/>
    </location>
</feature>
<feature type="compositionally biased region" description="Low complexity" evidence="3">
    <location>
        <begin position="232"/>
        <end position="254"/>
    </location>
</feature>
<name>D8LBR6_ECTSI</name>
<dbReference type="SMART" id="SM00164">
    <property type="entry name" value="TBC"/>
    <property type="match status" value="1"/>
</dbReference>
<sequence length="629" mass="67377">MEGSPPEPQKPLASSPGSVSNLDSFFKRLGQGQSSRLWAGPGRSGAVPGSLRTSRLQPRNNSGDISRPAAAATAAAVADEDSQRRGVNGGGAGAGAGAGAGNAENDRGRRIGTAEDLSPFGTRQGWSELTGSGGGGTGGVNRPGGGGSAGGTPFGSGSGARSSINSSGSPFGSPQADPISAPPSPSPAPPRPPNATTGSPQTLSAATAIGAGSASTKQQSKPSPPPLPPTPAAATGGVPAAAQAPAAAAPALATRPSYRDKRFEDVLGEEVVELDELRKLSWNGVPPVHRAAVWQLLVGYMPANRARREAALERKRREYWEAVPQYFDVPDAARSLQEQNILRQILVDVPRTCPDVPFFHQDKVQRAMERILYIWAIRHPASGYVQGINDLLTPLYVVFLSAHVGPSVESKDVSKVDEALLDEVEADVYWCLTKLLDNIQSLTGLVFVRRPPGLPDFYPGFMFLCRSLLLCTAVGVGCGGNRERSQDHYTAMQPGLQRMVLRLEELVQRIDADLHRHITDEGLMYIQFAFRWMNCLLMRELPQRAVVRAWDTYLSEENGFESFHVYVSAALLCHFSGTLREMDFQTMVMFLQDMPTKEWGEEEVEPLLSQAYILSTLFEGSPNHLGAAS</sequence>
<evidence type="ECO:0000259" key="4">
    <source>
        <dbReference type="PROSITE" id="PS50086"/>
    </source>
</evidence>
<dbReference type="OrthoDB" id="26371at2759"/>
<dbReference type="OMA" id="WSNDEME"/>
<organism evidence="5 6">
    <name type="scientific">Ectocarpus siliculosus</name>
    <name type="common">Brown alga</name>
    <name type="synonym">Conferva siliculosa</name>
    <dbReference type="NCBI Taxonomy" id="2880"/>
    <lineage>
        <taxon>Eukaryota</taxon>
        <taxon>Sar</taxon>
        <taxon>Stramenopiles</taxon>
        <taxon>Ochrophyta</taxon>
        <taxon>PX clade</taxon>
        <taxon>Phaeophyceae</taxon>
        <taxon>Ectocarpales</taxon>
        <taxon>Ectocarpaceae</taxon>
        <taxon>Ectocarpus</taxon>
    </lineage>
</organism>
<reference evidence="5 6" key="1">
    <citation type="journal article" date="2010" name="Nature">
        <title>The Ectocarpus genome and the independent evolution of multicellularity in brown algae.</title>
        <authorList>
            <person name="Cock J.M."/>
            <person name="Sterck L."/>
            <person name="Rouze P."/>
            <person name="Scornet D."/>
            <person name="Allen A.E."/>
            <person name="Amoutzias G."/>
            <person name="Anthouard V."/>
            <person name="Artiguenave F."/>
            <person name="Aury J.M."/>
            <person name="Badger J.H."/>
            <person name="Beszteri B."/>
            <person name="Billiau K."/>
            <person name="Bonnet E."/>
            <person name="Bothwell J.H."/>
            <person name="Bowler C."/>
            <person name="Boyen C."/>
            <person name="Brownlee C."/>
            <person name="Carrano C.J."/>
            <person name="Charrier B."/>
            <person name="Cho G.Y."/>
            <person name="Coelho S.M."/>
            <person name="Collen J."/>
            <person name="Corre E."/>
            <person name="Da Silva C."/>
            <person name="Delage L."/>
            <person name="Delaroque N."/>
            <person name="Dittami S.M."/>
            <person name="Doulbeau S."/>
            <person name="Elias M."/>
            <person name="Farnham G."/>
            <person name="Gachon C.M."/>
            <person name="Gschloessl B."/>
            <person name="Heesch S."/>
            <person name="Jabbari K."/>
            <person name="Jubin C."/>
            <person name="Kawai H."/>
            <person name="Kimura K."/>
            <person name="Kloareg B."/>
            <person name="Kupper F.C."/>
            <person name="Lang D."/>
            <person name="Le Bail A."/>
            <person name="Leblanc C."/>
            <person name="Lerouge P."/>
            <person name="Lohr M."/>
            <person name="Lopez P.J."/>
            <person name="Martens C."/>
            <person name="Maumus F."/>
            <person name="Michel G."/>
            <person name="Miranda-Saavedra D."/>
            <person name="Morales J."/>
            <person name="Moreau H."/>
            <person name="Motomura T."/>
            <person name="Nagasato C."/>
            <person name="Napoli C.A."/>
            <person name="Nelson D.R."/>
            <person name="Nyvall-Collen P."/>
            <person name="Peters A.F."/>
            <person name="Pommier C."/>
            <person name="Potin P."/>
            <person name="Poulain J."/>
            <person name="Quesneville H."/>
            <person name="Read B."/>
            <person name="Rensing S.A."/>
            <person name="Ritter A."/>
            <person name="Rousvoal S."/>
            <person name="Samanta M."/>
            <person name="Samson G."/>
            <person name="Schroeder D.C."/>
            <person name="Segurens B."/>
            <person name="Strittmatter M."/>
            <person name="Tonon T."/>
            <person name="Tregear J.W."/>
            <person name="Valentin K."/>
            <person name="von Dassow P."/>
            <person name="Yamagishi T."/>
            <person name="Van de Peer Y."/>
            <person name="Wincker P."/>
        </authorList>
    </citation>
    <scope>NUCLEOTIDE SEQUENCE [LARGE SCALE GENOMIC DNA]</scope>
    <source>
        <strain evidence="6">Ec32 / CCAP1310/4</strain>
    </source>
</reference>
<dbReference type="Proteomes" id="UP000002630">
    <property type="component" value="Linkage Group LG01"/>
</dbReference>
<accession>D8LBR6</accession>
<feature type="region of interest" description="Disordered" evidence="3">
    <location>
        <begin position="1"/>
        <end position="254"/>
    </location>
</feature>
<feature type="domain" description="Rab-GAP TBC" evidence="4">
    <location>
        <begin position="284"/>
        <end position="557"/>
    </location>
</feature>
<dbReference type="InParanoid" id="D8LBR6"/>
<dbReference type="GO" id="GO:0071889">
    <property type="term" value="F:14-3-3 protein binding"/>
    <property type="evidence" value="ECO:0007669"/>
    <property type="project" value="UniProtKB-ARBA"/>
</dbReference>
<proteinExistence type="predicted"/>
<dbReference type="SUPFAM" id="SSF47923">
    <property type="entry name" value="Ypt/Rab-GAP domain of gyp1p"/>
    <property type="match status" value="2"/>
</dbReference>
<dbReference type="PANTHER" id="PTHR22957">
    <property type="entry name" value="TBC1 DOMAIN FAMILY MEMBER GTPASE-ACTIVATING PROTEIN"/>
    <property type="match status" value="1"/>
</dbReference>
<dbReference type="Gene3D" id="1.10.8.270">
    <property type="entry name" value="putative rabgap domain of human tbc1 domain family member 14 like domains"/>
    <property type="match status" value="1"/>
</dbReference>